<keyword evidence="3" id="KW-1185">Reference proteome</keyword>
<evidence type="ECO:0000259" key="1">
    <source>
        <dbReference type="PROSITE" id="PS51704"/>
    </source>
</evidence>
<proteinExistence type="predicted"/>
<organism evidence="2 3">
    <name type="scientific">Brotonthovivens ammoniilytica</name>
    <dbReference type="NCBI Taxonomy" id="2981725"/>
    <lineage>
        <taxon>Bacteria</taxon>
        <taxon>Bacillati</taxon>
        <taxon>Bacillota</taxon>
        <taxon>Clostridia</taxon>
        <taxon>Lachnospirales</taxon>
        <taxon>Lachnospiraceae</taxon>
        <taxon>Brotonthovivens</taxon>
    </lineage>
</organism>
<gene>
    <name evidence="2" type="ORF">OCV88_04385</name>
</gene>
<comment type="caution">
    <text evidence="2">The sequence shown here is derived from an EMBL/GenBank/DDBJ whole genome shotgun (WGS) entry which is preliminary data.</text>
</comment>
<reference evidence="2 3" key="1">
    <citation type="journal article" date="2021" name="ISME Commun">
        <title>Automated analysis of genomic sequences facilitates high-throughput and comprehensive description of bacteria.</title>
        <authorList>
            <person name="Hitch T.C.A."/>
        </authorList>
    </citation>
    <scope>NUCLEOTIDE SEQUENCE [LARGE SCALE GENOMIC DNA]</scope>
    <source>
        <strain evidence="2 3">Sanger_109</strain>
    </source>
</reference>
<dbReference type="InterPro" id="IPR030395">
    <property type="entry name" value="GP_PDE_dom"/>
</dbReference>
<sequence>MTAVIILAAAAVVVFGYLLCLKPNTKRKEQMKPFEEVYIAHRGLFDNHSKAPENSLAAFQKAVQAGYGIELDVQMTADHQMVVFHDASLKRMCGADLRLTDLTWQELKGYRLADSDETIPLFRDVLNIIAGKVPVIVEIKVQHQYLETTRYLARIMDHYQGVYCIESFHPLAVAWFRRHRPEVIRGQLSTNYRKDHIRQPAPVRFILTNLLLNGYSRPDFIAYNYKFSSQFSYRLCRRLYSVENAAWTIRSQEALNQAKEVFQIFIFDSFIPEQ</sequence>
<evidence type="ECO:0000313" key="3">
    <source>
        <dbReference type="Proteomes" id="UP001652442"/>
    </source>
</evidence>
<dbReference type="Pfam" id="PF03009">
    <property type="entry name" value="GDPD"/>
    <property type="match status" value="1"/>
</dbReference>
<dbReference type="EMBL" id="JAOQJQ010000001">
    <property type="protein sequence ID" value="MCU6761578.1"/>
    <property type="molecule type" value="Genomic_DNA"/>
</dbReference>
<feature type="domain" description="GP-PDE" evidence="1">
    <location>
        <begin position="36"/>
        <end position="274"/>
    </location>
</feature>
<evidence type="ECO:0000313" key="2">
    <source>
        <dbReference type="EMBL" id="MCU6761578.1"/>
    </source>
</evidence>
<dbReference type="Gene3D" id="3.20.20.190">
    <property type="entry name" value="Phosphatidylinositol (PI) phosphodiesterase"/>
    <property type="match status" value="1"/>
</dbReference>
<dbReference type="Proteomes" id="UP001652442">
    <property type="component" value="Unassembled WGS sequence"/>
</dbReference>
<accession>A0ABT2THC3</accession>
<dbReference type="SUPFAM" id="SSF51695">
    <property type="entry name" value="PLC-like phosphodiesterases"/>
    <property type="match status" value="1"/>
</dbReference>
<dbReference type="InterPro" id="IPR017946">
    <property type="entry name" value="PLC-like_Pdiesterase_TIM-brl"/>
</dbReference>
<protein>
    <submittedName>
        <fullName evidence="2">Glycerophosphodiester phosphodiesterase family protein</fullName>
    </submittedName>
</protein>
<dbReference type="PANTHER" id="PTHR46211:SF1">
    <property type="entry name" value="GLYCEROPHOSPHODIESTER PHOSPHODIESTERASE, CYTOPLASMIC"/>
    <property type="match status" value="1"/>
</dbReference>
<dbReference type="PANTHER" id="PTHR46211">
    <property type="entry name" value="GLYCEROPHOSPHORYL DIESTER PHOSPHODIESTERASE"/>
    <property type="match status" value="1"/>
</dbReference>
<dbReference type="PROSITE" id="PS51704">
    <property type="entry name" value="GP_PDE"/>
    <property type="match status" value="1"/>
</dbReference>
<name>A0ABT2THC3_9FIRM</name>
<dbReference type="RefSeq" id="WP_158424369.1">
    <property type="nucleotide sequence ID" value="NZ_JAOQJQ010000001.1"/>
</dbReference>